<organism evidence="4 5">
    <name type="scientific">Acidomonas methanolica NBRC 104435</name>
    <dbReference type="NCBI Taxonomy" id="1231351"/>
    <lineage>
        <taxon>Bacteria</taxon>
        <taxon>Pseudomonadati</taxon>
        <taxon>Pseudomonadota</taxon>
        <taxon>Alphaproteobacteria</taxon>
        <taxon>Acetobacterales</taxon>
        <taxon>Acetobacteraceae</taxon>
        <taxon>Acidomonas</taxon>
    </lineage>
</organism>
<feature type="compositionally biased region" description="Low complexity" evidence="1">
    <location>
        <begin position="251"/>
        <end position="264"/>
    </location>
</feature>
<feature type="compositionally biased region" description="Low complexity" evidence="1">
    <location>
        <begin position="190"/>
        <end position="222"/>
    </location>
</feature>
<reference evidence="5" key="1">
    <citation type="journal article" date="2014" name="FEMS Microbiol. Lett.">
        <title>Draft Genomic DNA Sequence of the Facultatively Methylotrophic Bacterium Acidomonas methanolica type strain MB58.</title>
        <authorList>
            <person name="Higashiura N."/>
            <person name="Hadano H."/>
            <person name="Hirakawa H."/>
            <person name="Matsutani M."/>
            <person name="Takabe S."/>
            <person name="Matsushita K."/>
            <person name="Azuma Y."/>
        </authorList>
    </citation>
    <scope>NUCLEOTIDE SEQUENCE [LARGE SCALE GENOMIC DNA]</scope>
    <source>
        <strain evidence="5">MB58</strain>
    </source>
</reference>
<proteinExistence type="predicted"/>
<dbReference type="InterPro" id="IPR050400">
    <property type="entry name" value="Bact_Cytoskel_RodZ"/>
</dbReference>
<protein>
    <recommendedName>
        <fullName evidence="3">HTH cro/C1-type domain-containing protein</fullName>
    </recommendedName>
</protein>
<feature type="transmembrane region" description="Helical" evidence="2">
    <location>
        <begin position="116"/>
        <end position="137"/>
    </location>
</feature>
<dbReference type="AlphaFoldDB" id="A0A023D8H7"/>
<dbReference type="SMART" id="SM00530">
    <property type="entry name" value="HTH_XRE"/>
    <property type="match status" value="1"/>
</dbReference>
<feature type="domain" description="HTH cro/C1-type" evidence="3">
    <location>
        <begin position="24"/>
        <end position="85"/>
    </location>
</feature>
<dbReference type="InterPro" id="IPR001387">
    <property type="entry name" value="Cro/C1-type_HTH"/>
</dbReference>
<accession>A0A023D8H7</accession>
<keyword evidence="2" id="KW-0472">Membrane</keyword>
<reference evidence="4 5" key="2">
    <citation type="journal article" date="2014" name="FEMS Microbiol. Lett.">
        <title>Draft genomic DNA sequence of the facultatively methylotrophic bacterium Acidomonas methanolica type strain MB58.</title>
        <authorList>
            <person name="Higashiura N."/>
            <person name="Hadano H."/>
            <person name="Hirakawa H."/>
            <person name="Matsutani M."/>
            <person name="Takabe S."/>
            <person name="Matsushita K."/>
            <person name="Azuma Y."/>
        </authorList>
    </citation>
    <scope>NUCLEOTIDE SEQUENCE [LARGE SCALE GENOMIC DNA]</scope>
    <source>
        <strain evidence="4 5">MB58</strain>
    </source>
</reference>
<dbReference type="Pfam" id="PF13413">
    <property type="entry name" value="HTH_25"/>
    <property type="match status" value="1"/>
</dbReference>
<feature type="region of interest" description="Disordered" evidence="1">
    <location>
        <begin position="356"/>
        <end position="383"/>
    </location>
</feature>
<dbReference type="EMBL" id="BAND01000132">
    <property type="protein sequence ID" value="GAJ30404.1"/>
    <property type="molecule type" value="Genomic_DNA"/>
</dbReference>
<dbReference type="Pfam" id="PF13464">
    <property type="entry name" value="RodZ_C"/>
    <property type="match status" value="1"/>
</dbReference>
<evidence type="ECO:0000259" key="3">
    <source>
        <dbReference type="SMART" id="SM00530"/>
    </source>
</evidence>
<dbReference type="PANTHER" id="PTHR34475">
    <property type="match status" value="1"/>
</dbReference>
<name>A0A023D8H7_ACIMT</name>
<feature type="compositionally biased region" description="Pro residues" evidence="1">
    <location>
        <begin position="240"/>
        <end position="250"/>
    </location>
</feature>
<keyword evidence="5" id="KW-1185">Reference proteome</keyword>
<feature type="region of interest" description="Disordered" evidence="1">
    <location>
        <begin position="154"/>
        <end position="267"/>
    </location>
</feature>
<evidence type="ECO:0000313" key="5">
    <source>
        <dbReference type="Proteomes" id="UP000019760"/>
    </source>
</evidence>
<evidence type="ECO:0000256" key="1">
    <source>
        <dbReference type="SAM" id="MobiDB-lite"/>
    </source>
</evidence>
<dbReference type="SUPFAM" id="SSF47413">
    <property type="entry name" value="lambda repressor-like DNA-binding domains"/>
    <property type="match status" value="1"/>
</dbReference>
<dbReference type="InterPro" id="IPR025194">
    <property type="entry name" value="RodZ-like_C"/>
</dbReference>
<keyword evidence="2" id="KW-0812">Transmembrane</keyword>
<dbReference type="Proteomes" id="UP000019760">
    <property type="component" value="Unassembled WGS sequence"/>
</dbReference>
<gene>
    <name evidence="4" type="ORF">Amme_133_004</name>
</gene>
<dbReference type="RefSeq" id="WP_052512177.1">
    <property type="nucleotide sequence ID" value="NZ_BAND01000132.1"/>
</dbReference>
<feature type="compositionally biased region" description="Pro residues" evidence="1">
    <location>
        <begin position="177"/>
        <end position="189"/>
    </location>
</feature>
<evidence type="ECO:0000313" key="4">
    <source>
        <dbReference type="EMBL" id="GAJ30404.1"/>
    </source>
</evidence>
<dbReference type="Gene3D" id="1.10.260.40">
    <property type="entry name" value="lambda repressor-like DNA-binding domains"/>
    <property type="match status" value="1"/>
</dbReference>
<dbReference type="GO" id="GO:0003677">
    <property type="term" value="F:DNA binding"/>
    <property type="evidence" value="ECO:0007669"/>
    <property type="project" value="InterPro"/>
</dbReference>
<keyword evidence="2" id="KW-1133">Transmembrane helix</keyword>
<sequence>MNRPNAAPDDESARSHQSATLGDELRARRESLGWSLADVAAWLRIRQSYLEALEAGRVRDLPGAAYAVGFLRSYAETLDMDVDRVVRRFRQDAQGELDRKQELVFPQPVSERGAPVGLWIGAGLAVIVLAYVGYYHFSGGQEIAPARPVPPVSDVMPGVTTKGSTSPQVASVMPDPGATPSPAPAPPSSRAPSSSAPSSSGATSGAAAGNAATESAQANASPPAMPAPAPSTAPFVSQPETPPPAQPPVSSPDSPVATPDAAPDAEAKEAGGIVLHASANAWISARDQSGAVVLNKVLKAGESWEAPASGAPYRITVGNAGGITLSSGGVTTPPLGRSGAVLRNLLVSAEAIRDGSVTGGASGVKPPSGKMAQPQLDQTDQPR</sequence>
<dbReference type="CDD" id="cd00093">
    <property type="entry name" value="HTH_XRE"/>
    <property type="match status" value="1"/>
</dbReference>
<dbReference type="InterPro" id="IPR010982">
    <property type="entry name" value="Lambda_DNA-bd_dom_sf"/>
</dbReference>
<dbReference type="PANTHER" id="PTHR34475:SF1">
    <property type="entry name" value="CYTOSKELETON PROTEIN RODZ"/>
    <property type="match status" value="1"/>
</dbReference>
<evidence type="ECO:0000256" key="2">
    <source>
        <dbReference type="SAM" id="Phobius"/>
    </source>
</evidence>
<dbReference type="OrthoDB" id="9790252at2"/>
<feature type="region of interest" description="Disordered" evidence="1">
    <location>
        <begin position="1"/>
        <end position="22"/>
    </location>
</feature>
<comment type="caution">
    <text evidence="4">The sequence shown here is derived from an EMBL/GenBank/DDBJ whole genome shotgun (WGS) entry which is preliminary data.</text>
</comment>